<dbReference type="InterPro" id="IPR050359">
    <property type="entry name" value="bHLH_transcription_factors"/>
</dbReference>
<dbReference type="GO" id="GO:0046983">
    <property type="term" value="F:protein dimerization activity"/>
    <property type="evidence" value="ECO:0007669"/>
    <property type="project" value="InterPro"/>
</dbReference>
<dbReference type="GO" id="GO:0070888">
    <property type="term" value="F:E-box binding"/>
    <property type="evidence" value="ECO:0007669"/>
    <property type="project" value="TreeGrafter"/>
</dbReference>
<name>A0A0N5AR41_9BILA</name>
<dbReference type="STRING" id="451379.A0A0N5AR41"/>
<dbReference type="GO" id="GO:0000981">
    <property type="term" value="F:DNA-binding transcription factor activity, RNA polymerase II-specific"/>
    <property type="evidence" value="ECO:0007669"/>
    <property type="project" value="TreeGrafter"/>
</dbReference>
<dbReference type="WBParaSite" id="SMUV_0000717401-mRNA-1">
    <property type="protein sequence ID" value="SMUV_0000717401-mRNA-1"/>
    <property type="gene ID" value="SMUV_0000717401"/>
</dbReference>
<dbReference type="PANTHER" id="PTHR19290">
    <property type="entry name" value="BASIC HELIX-LOOP-HELIX PROTEIN NEUROGENIN-RELATED"/>
    <property type="match status" value="1"/>
</dbReference>
<organism evidence="3 4">
    <name type="scientific">Syphacia muris</name>
    <dbReference type="NCBI Taxonomy" id="451379"/>
    <lineage>
        <taxon>Eukaryota</taxon>
        <taxon>Metazoa</taxon>
        <taxon>Ecdysozoa</taxon>
        <taxon>Nematoda</taxon>
        <taxon>Chromadorea</taxon>
        <taxon>Rhabditida</taxon>
        <taxon>Spirurina</taxon>
        <taxon>Oxyuridomorpha</taxon>
        <taxon>Oxyuroidea</taxon>
        <taxon>Oxyuridae</taxon>
        <taxon>Syphacia</taxon>
    </lineage>
</organism>
<dbReference type="GO" id="GO:0045944">
    <property type="term" value="P:positive regulation of transcription by RNA polymerase II"/>
    <property type="evidence" value="ECO:0007669"/>
    <property type="project" value="TreeGrafter"/>
</dbReference>
<feature type="compositionally biased region" description="Basic and acidic residues" evidence="1">
    <location>
        <begin position="28"/>
        <end position="42"/>
    </location>
</feature>
<proteinExistence type="predicted"/>
<dbReference type="GO" id="GO:0061564">
    <property type="term" value="P:axon development"/>
    <property type="evidence" value="ECO:0007669"/>
    <property type="project" value="TreeGrafter"/>
</dbReference>
<dbReference type="Gene3D" id="4.10.280.10">
    <property type="entry name" value="Helix-loop-helix DNA-binding domain"/>
    <property type="match status" value="1"/>
</dbReference>
<protein>
    <submittedName>
        <fullName evidence="4">BHLH domain-containing protein</fullName>
    </submittedName>
</protein>
<dbReference type="InterPro" id="IPR036638">
    <property type="entry name" value="HLH_DNA-bd_sf"/>
</dbReference>
<dbReference type="GO" id="GO:0005634">
    <property type="term" value="C:nucleus"/>
    <property type="evidence" value="ECO:0007669"/>
    <property type="project" value="TreeGrafter"/>
</dbReference>
<keyword evidence="3" id="KW-1185">Reference proteome</keyword>
<dbReference type="SUPFAM" id="SSF47459">
    <property type="entry name" value="HLH, helix-loop-helix DNA-binding domain"/>
    <property type="match status" value="1"/>
</dbReference>
<dbReference type="InterPro" id="IPR011598">
    <property type="entry name" value="bHLH_dom"/>
</dbReference>
<evidence type="ECO:0000259" key="2">
    <source>
        <dbReference type="PROSITE" id="PS50888"/>
    </source>
</evidence>
<feature type="region of interest" description="Disordered" evidence="1">
    <location>
        <begin position="28"/>
        <end position="48"/>
    </location>
</feature>
<evidence type="ECO:0000313" key="4">
    <source>
        <dbReference type="WBParaSite" id="SMUV_0000717401-mRNA-1"/>
    </source>
</evidence>
<evidence type="ECO:0000256" key="1">
    <source>
        <dbReference type="SAM" id="MobiDB-lite"/>
    </source>
</evidence>
<dbReference type="Pfam" id="PF00010">
    <property type="entry name" value="HLH"/>
    <property type="match status" value="1"/>
</dbReference>
<dbReference type="Proteomes" id="UP000046393">
    <property type="component" value="Unplaced"/>
</dbReference>
<dbReference type="SMART" id="SM00353">
    <property type="entry name" value="HLH"/>
    <property type="match status" value="1"/>
</dbReference>
<feature type="domain" description="BHLH" evidence="2">
    <location>
        <begin position="65"/>
        <end position="117"/>
    </location>
</feature>
<dbReference type="AlphaFoldDB" id="A0A0N5AR41"/>
<evidence type="ECO:0000313" key="3">
    <source>
        <dbReference type="Proteomes" id="UP000046393"/>
    </source>
</evidence>
<accession>A0A0N5AR41</accession>
<reference evidence="4" key="1">
    <citation type="submission" date="2017-02" db="UniProtKB">
        <authorList>
            <consortium name="WormBaseParasite"/>
        </authorList>
    </citation>
    <scope>IDENTIFICATION</scope>
</reference>
<sequence length="166" mass="19348">MYNYCEQPPTTSSSNYEYYGNSCNKHEISQKHADSSADNKPVKREKRKYRCRIRSPEAVLQSKRIRRSKANARERKRMHSLNDALDELRRTLPHVPDEPKLTKIETLRLAYNYIYTLAKMLNSNSEAEEIVYDKQKICKTAEYNYQASPCQIRVPNLAAAVFPDSP</sequence>
<dbReference type="PANTHER" id="PTHR19290:SF163">
    <property type="entry name" value="BASIC HELIX-LOOP-HELIX NEURAL TRANSCRIPTION FACTOR TAP"/>
    <property type="match status" value="1"/>
</dbReference>
<dbReference type="PROSITE" id="PS50888">
    <property type="entry name" value="BHLH"/>
    <property type="match status" value="1"/>
</dbReference>
<dbReference type="GO" id="GO:0007423">
    <property type="term" value="P:sensory organ development"/>
    <property type="evidence" value="ECO:0007669"/>
    <property type="project" value="TreeGrafter"/>
</dbReference>